<organism evidence="1 2">
    <name type="scientific">Palleronia abyssalis</name>
    <dbReference type="NCBI Taxonomy" id="1501240"/>
    <lineage>
        <taxon>Bacteria</taxon>
        <taxon>Pseudomonadati</taxon>
        <taxon>Pseudomonadota</taxon>
        <taxon>Alphaproteobacteria</taxon>
        <taxon>Rhodobacterales</taxon>
        <taxon>Roseobacteraceae</taxon>
        <taxon>Palleronia</taxon>
    </lineage>
</organism>
<sequence>MVAANALLKELLGEVRVKGDPEARDGMAIEIRGEVSRIFQPVGRTQKSAPWGADLSGIQISVVAGGGFGLWRTNLLVC</sequence>
<gene>
    <name evidence="1" type="ORF">PAA8504_04321</name>
</gene>
<protein>
    <submittedName>
        <fullName evidence="1">Uncharacterized protein</fullName>
    </submittedName>
</protein>
<dbReference type="RefSeq" id="WP_146190558.1">
    <property type="nucleotide sequence ID" value="NZ_ONZF01000021.1"/>
</dbReference>
<keyword evidence="2" id="KW-1185">Reference proteome</keyword>
<proteinExistence type="predicted"/>
<reference evidence="1 2" key="1">
    <citation type="submission" date="2018-03" db="EMBL/GenBank/DDBJ databases">
        <authorList>
            <person name="Keele B.F."/>
        </authorList>
    </citation>
    <scope>NUCLEOTIDE SEQUENCE [LARGE SCALE GENOMIC DNA]</scope>
    <source>
        <strain evidence="1 2">CECT 8504</strain>
    </source>
</reference>
<dbReference type="OrthoDB" id="7277848at2"/>
<dbReference type="AlphaFoldDB" id="A0A2R8C261"/>
<evidence type="ECO:0000313" key="2">
    <source>
        <dbReference type="Proteomes" id="UP000244912"/>
    </source>
</evidence>
<accession>A0A2R8C261</accession>
<evidence type="ECO:0000313" key="1">
    <source>
        <dbReference type="EMBL" id="SPJ26459.1"/>
    </source>
</evidence>
<dbReference type="Proteomes" id="UP000244912">
    <property type="component" value="Unassembled WGS sequence"/>
</dbReference>
<name>A0A2R8C261_9RHOB</name>
<dbReference type="EMBL" id="ONZF01000021">
    <property type="protein sequence ID" value="SPJ26459.1"/>
    <property type="molecule type" value="Genomic_DNA"/>
</dbReference>